<dbReference type="RefSeq" id="WP_235293095.1">
    <property type="nucleotide sequence ID" value="NZ_BSOH01000005.1"/>
</dbReference>
<keyword evidence="2" id="KW-1185">Reference proteome</keyword>
<accession>A0AA37SMZ5</accession>
<sequence length="115" mass="13260">MSEIKKKSTITVQIGLDEDNVPAEIHWKADDGKNEMEPCKAMLLSLFDEDKLDTIKLDLWTKSMQVDEMDRFMFQTLRGLADTYFKATQNSDLANQFGNFVHYFGQSTGLLEKEE</sequence>
<evidence type="ECO:0000313" key="1">
    <source>
        <dbReference type="EMBL" id="GLR16294.1"/>
    </source>
</evidence>
<reference evidence="1" key="2">
    <citation type="submission" date="2023-01" db="EMBL/GenBank/DDBJ databases">
        <title>Draft genome sequence of Portibacter lacus strain NBRC 108769.</title>
        <authorList>
            <person name="Sun Q."/>
            <person name="Mori K."/>
        </authorList>
    </citation>
    <scope>NUCLEOTIDE SEQUENCE</scope>
    <source>
        <strain evidence="1">NBRC 108769</strain>
    </source>
</reference>
<dbReference type="Proteomes" id="UP001156666">
    <property type="component" value="Unassembled WGS sequence"/>
</dbReference>
<organism evidence="1 2">
    <name type="scientific">Portibacter lacus</name>
    <dbReference type="NCBI Taxonomy" id="1099794"/>
    <lineage>
        <taxon>Bacteria</taxon>
        <taxon>Pseudomonadati</taxon>
        <taxon>Bacteroidota</taxon>
        <taxon>Saprospiria</taxon>
        <taxon>Saprospirales</taxon>
        <taxon>Haliscomenobacteraceae</taxon>
        <taxon>Portibacter</taxon>
    </lineage>
</organism>
<dbReference type="Pfam" id="PF19937">
    <property type="entry name" value="GldC-like"/>
    <property type="match status" value="1"/>
</dbReference>
<evidence type="ECO:0000313" key="2">
    <source>
        <dbReference type="Proteomes" id="UP001156666"/>
    </source>
</evidence>
<protein>
    <submittedName>
        <fullName evidence="1">Gliding motility protein GldC</fullName>
    </submittedName>
</protein>
<gene>
    <name evidence="1" type="primary">gldC</name>
    <name evidence="1" type="ORF">GCM10007940_09090</name>
</gene>
<dbReference type="NCBIfam" id="TIGR03515">
    <property type="entry name" value="GldC"/>
    <property type="match status" value="1"/>
</dbReference>
<name>A0AA37SMZ5_9BACT</name>
<dbReference type="EMBL" id="BSOH01000005">
    <property type="protein sequence ID" value="GLR16294.1"/>
    <property type="molecule type" value="Genomic_DNA"/>
</dbReference>
<proteinExistence type="predicted"/>
<dbReference type="InterPro" id="IPR019854">
    <property type="entry name" value="Motility-assoc_prot_GldC"/>
</dbReference>
<dbReference type="AlphaFoldDB" id="A0AA37SMZ5"/>
<reference evidence="1" key="1">
    <citation type="journal article" date="2014" name="Int. J. Syst. Evol. Microbiol.">
        <title>Complete genome sequence of Corynebacterium casei LMG S-19264T (=DSM 44701T), isolated from a smear-ripened cheese.</title>
        <authorList>
            <consortium name="US DOE Joint Genome Institute (JGI-PGF)"/>
            <person name="Walter F."/>
            <person name="Albersmeier A."/>
            <person name="Kalinowski J."/>
            <person name="Ruckert C."/>
        </authorList>
    </citation>
    <scope>NUCLEOTIDE SEQUENCE</scope>
    <source>
        <strain evidence="1">NBRC 108769</strain>
    </source>
</reference>
<comment type="caution">
    <text evidence="1">The sequence shown here is derived from an EMBL/GenBank/DDBJ whole genome shotgun (WGS) entry which is preliminary data.</text>
</comment>